<dbReference type="GO" id="GO:0016747">
    <property type="term" value="F:acyltransferase activity, transferring groups other than amino-acyl groups"/>
    <property type="evidence" value="ECO:0007669"/>
    <property type="project" value="InterPro"/>
</dbReference>
<evidence type="ECO:0000313" key="4">
    <source>
        <dbReference type="Proteomes" id="UP001415857"/>
    </source>
</evidence>
<dbReference type="Pfam" id="PF00195">
    <property type="entry name" value="Chal_sti_synt_N"/>
    <property type="match status" value="1"/>
</dbReference>
<dbReference type="InterPro" id="IPR016039">
    <property type="entry name" value="Thiolase-like"/>
</dbReference>
<reference evidence="3 4" key="1">
    <citation type="journal article" date="2024" name="Plant J.">
        <title>Genome sequences and population genomics reveal climatic adaptation and genomic divergence between two closely related sweetgum species.</title>
        <authorList>
            <person name="Xu W.Q."/>
            <person name="Ren C.Q."/>
            <person name="Zhang X.Y."/>
            <person name="Comes H.P."/>
            <person name="Liu X.H."/>
            <person name="Li Y.G."/>
            <person name="Kettle C.J."/>
            <person name="Jalonen R."/>
            <person name="Gaisberger H."/>
            <person name="Ma Y.Z."/>
            <person name="Qiu Y.X."/>
        </authorList>
    </citation>
    <scope>NUCLEOTIDE SEQUENCE [LARGE SCALE GENOMIC DNA]</scope>
    <source>
        <strain evidence="3">Hangzhou</strain>
    </source>
</reference>
<evidence type="ECO:0000256" key="1">
    <source>
        <dbReference type="SAM" id="MobiDB-lite"/>
    </source>
</evidence>
<dbReference type="Gene3D" id="3.40.47.10">
    <property type="match status" value="1"/>
</dbReference>
<name>A0AAP0S5L8_LIQFO</name>
<evidence type="ECO:0000259" key="2">
    <source>
        <dbReference type="Pfam" id="PF00195"/>
    </source>
</evidence>
<organism evidence="3 4">
    <name type="scientific">Liquidambar formosana</name>
    <name type="common">Formosan gum</name>
    <dbReference type="NCBI Taxonomy" id="63359"/>
    <lineage>
        <taxon>Eukaryota</taxon>
        <taxon>Viridiplantae</taxon>
        <taxon>Streptophyta</taxon>
        <taxon>Embryophyta</taxon>
        <taxon>Tracheophyta</taxon>
        <taxon>Spermatophyta</taxon>
        <taxon>Magnoliopsida</taxon>
        <taxon>eudicotyledons</taxon>
        <taxon>Gunneridae</taxon>
        <taxon>Pentapetalae</taxon>
        <taxon>Saxifragales</taxon>
        <taxon>Altingiaceae</taxon>
        <taxon>Liquidambar</taxon>
    </lineage>
</organism>
<dbReference type="SUPFAM" id="SSF53901">
    <property type="entry name" value="Thiolase-like"/>
    <property type="match status" value="1"/>
</dbReference>
<dbReference type="PANTHER" id="PTHR11877:SF80">
    <property type="entry name" value="CHALCONE SYNTHASE 1"/>
    <property type="match status" value="1"/>
</dbReference>
<sequence>MVTVEEVRRAQRAEGPATIMAIGTATPPNCVDQSTYPDYYFRITNSEHKTELKEKFQRMENWVLADMEEKRYGGGDVLGEEHGRGGERVAAADAGEDRGQINPTPTYRHRRLNPCPPFATQDHDPRNPSNQHSTNLST</sequence>
<feature type="compositionally biased region" description="Polar residues" evidence="1">
    <location>
        <begin position="127"/>
        <end position="138"/>
    </location>
</feature>
<keyword evidence="4" id="KW-1185">Reference proteome</keyword>
<accession>A0AAP0S5L8</accession>
<dbReference type="EMBL" id="JBBPBK010000003">
    <property type="protein sequence ID" value="KAK9287612.1"/>
    <property type="molecule type" value="Genomic_DNA"/>
</dbReference>
<dbReference type="GO" id="GO:0030639">
    <property type="term" value="P:polyketide biosynthetic process"/>
    <property type="evidence" value="ECO:0007669"/>
    <property type="project" value="TreeGrafter"/>
</dbReference>
<dbReference type="Proteomes" id="UP001415857">
    <property type="component" value="Unassembled WGS sequence"/>
</dbReference>
<dbReference type="AlphaFoldDB" id="A0AAP0S5L8"/>
<proteinExistence type="predicted"/>
<dbReference type="InterPro" id="IPR001099">
    <property type="entry name" value="Chalcone/stilbene_synt_N"/>
</dbReference>
<evidence type="ECO:0000313" key="3">
    <source>
        <dbReference type="EMBL" id="KAK9287612.1"/>
    </source>
</evidence>
<feature type="domain" description="Chalcone/stilbene synthase N-terminal" evidence="2">
    <location>
        <begin position="5"/>
        <end position="61"/>
    </location>
</feature>
<feature type="compositionally biased region" description="Basic and acidic residues" evidence="1">
    <location>
        <begin position="74"/>
        <end position="87"/>
    </location>
</feature>
<dbReference type="InterPro" id="IPR011141">
    <property type="entry name" value="Polyketide_synthase_type-III"/>
</dbReference>
<dbReference type="PANTHER" id="PTHR11877">
    <property type="entry name" value="HYDROXYMETHYLGLUTARYL-COA SYNTHASE"/>
    <property type="match status" value="1"/>
</dbReference>
<comment type="caution">
    <text evidence="3">The sequence shown here is derived from an EMBL/GenBank/DDBJ whole genome shotgun (WGS) entry which is preliminary data.</text>
</comment>
<protein>
    <recommendedName>
        <fullName evidence="2">Chalcone/stilbene synthase N-terminal domain-containing protein</fullName>
    </recommendedName>
</protein>
<feature type="region of interest" description="Disordered" evidence="1">
    <location>
        <begin position="74"/>
        <end position="138"/>
    </location>
</feature>
<gene>
    <name evidence="3" type="ORF">L1049_016047</name>
</gene>